<dbReference type="InterPro" id="IPR006170">
    <property type="entry name" value="PBP/GOBP"/>
</dbReference>
<keyword evidence="1 2" id="KW-0732">Signal</keyword>
<sequence>MNLFCLILESLSTSLTKLQQTEAAIDNPRLLQWFKNCQLESGASNEDYETVKLRKVPTTPEGICMVQCLFTKLHIIDNGRFNERGFVITFSPVARGDLRKLGILKEIASECQKEIVDVDVDTCNITEKVLHCFARNKNKLDLSRRN</sequence>
<name>A0ABD1F5T4_HYPHA</name>
<keyword evidence="4" id="KW-1185">Reference proteome</keyword>
<comment type="caution">
    <text evidence="3">The sequence shown here is derived from an EMBL/GenBank/DDBJ whole genome shotgun (WGS) entry which is preliminary data.</text>
</comment>
<evidence type="ECO:0000313" key="3">
    <source>
        <dbReference type="EMBL" id="KAL1512955.1"/>
    </source>
</evidence>
<dbReference type="EMBL" id="JBDJPC010000002">
    <property type="protein sequence ID" value="KAL1512955.1"/>
    <property type="molecule type" value="Genomic_DNA"/>
</dbReference>
<gene>
    <name evidence="3" type="ORF">ABEB36_002453</name>
</gene>
<dbReference type="InterPro" id="IPR036728">
    <property type="entry name" value="PBP_GOBP_sf"/>
</dbReference>
<dbReference type="AlphaFoldDB" id="A0ABD1F5T4"/>
<reference evidence="3 4" key="1">
    <citation type="submission" date="2024-05" db="EMBL/GenBank/DDBJ databases">
        <title>Genetic variation in Jamaican populations of the coffee berry borer (Hypothenemus hampei).</title>
        <authorList>
            <person name="Errbii M."/>
            <person name="Myrie A."/>
        </authorList>
    </citation>
    <scope>NUCLEOTIDE SEQUENCE [LARGE SCALE GENOMIC DNA]</scope>
    <source>
        <strain evidence="3">JA-Hopewell-2020-01-JO</strain>
        <tissue evidence="3">Whole body</tissue>
    </source>
</reference>
<protein>
    <submittedName>
        <fullName evidence="3">Uncharacterized protein</fullName>
    </submittedName>
</protein>
<dbReference type="SMART" id="SM00708">
    <property type="entry name" value="PhBP"/>
    <property type="match status" value="1"/>
</dbReference>
<dbReference type="PANTHER" id="PTHR11857">
    <property type="entry name" value="ODORANT BINDING PROTEIN-RELATED"/>
    <property type="match status" value="1"/>
</dbReference>
<evidence type="ECO:0000256" key="1">
    <source>
        <dbReference type="ARBA" id="ARBA00022729"/>
    </source>
</evidence>
<evidence type="ECO:0000256" key="2">
    <source>
        <dbReference type="SAM" id="SignalP"/>
    </source>
</evidence>
<feature type="signal peptide" evidence="2">
    <location>
        <begin position="1"/>
        <end position="23"/>
    </location>
</feature>
<dbReference type="SUPFAM" id="SSF47565">
    <property type="entry name" value="Insect pheromone/odorant-binding proteins"/>
    <property type="match status" value="1"/>
</dbReference>
<organism evidence="3 4">
    <name type="scientific">Hypothenemus hampei</name>
    <name type="common">Coffee berry borer</name>
    <dbReference type="NCBI Taxonomy" id="57062"/>
    <lineage>
        <taxon>Eukaryota</taxon>
        <taxon>Metazoa</taxon>
        <taxon>Ecdysozoa</taxon>
        <taxon>Arthropoda</taxon>
        <taxon>Hexapoda</taxon>
        <taxon>Insecta</taxon>
        <taxon>Pterygota</taxon>
        <taxon>Neoptera</taxon>
        <taxon>Endopterygota</taxon>
        <taxon>Coleoptera</taxon>
        <taxon>Polyphaga</taxon>
        <taxon>Cucujiformia</taxon>
        <taxon>Curculionidae</taxon>
        <taxon>Scolytinae</taxon>
        <taxon>Hypothenemus</taxon>
    </lineage>
</organism>
<dbReference type="PANTHER" id="PTHR11857:SF42">
    <property type="entry name" value="GENERAL ODORANT-BINDING PROTEIN 19D-RELATED"/>
    <property type="match status" value="1"/>
</dbReference>
<proteinExistence type="predicted"/>
<evidence type="ECO:0000313" key="4">
    <source>
        <dbReference type="Proteomes" id="UP001566132"/>
    </source>
</evidence>
<dbReference type="CDD" id="cd23992">
    <property type="entry name" value="PBP_GOBP"/>
    <property type="match status" value="1"/>
</dbReference>
<dbReference type="Pfam" id="PF01395">
    <property type="entry name" value="PBP_GOBP"/>
    <property type="match status" value="1"/>
</dbReference>
<dbReference type="Proteomes" id="UP001566132">
    <property type="component" value="Unassembled WGS sequence"/>
</dbReference>
<feature type="chain" id="PRO_5044784705" evidence="2">
    <location>
        <begin position="24"/>
        <end position="146"/>
    </location>
</feature>
<dbReference type="Gene3D" id="1.10.238.20">
    <property type="entry name" value="Pheromone/general odorant binding protein domain"/>
    <property type="match status" value="1"/>
</dbReference>
<accession>A0ABD1F5T4</accession>